<reference evidence="1 2" key="2">
    <citation type="journal article" date="2004" name="Nature">
        <title>The DNA sequence and comparative analysis of human chromosome 5.</title>
        <authorList>
            <person name="Schmutz J."/>
            <person name="Martin J."/>
            <person name="Terry A."/>
            <person name="Couronne O."/>
            <person name="Grimwood J."/>
            <person name="Lowry S."/>
            <person name="Gordon L.A."/>
            <person name="Scott D."/>
            <person name="Xie G."/>
            <person name="Huang W."/>
            <person name="Hellsten U."/>
            <person name="Tran-Gyamfi M."/>
            <person name="She X."/>
            <person name="Prabhakar S."/>
            <person name="Aerts A."/>
            <person name="Altherr M."/>
            <person name="Bajorek E."/>
            <person name="Black S."/>
            <person name="Branscomb E."/>
            <person name="Caoile C."/>
            <person name="Challacombe J.F."/>
            <person name="Chan Y.M."/>
            <person name="Denys M."/>
            <person name="Detter J.C."/>
            <person name="Escobar J."/>
            <person name="Flowers D."/>
            <person name="Fotopulos D."/>
            <person name="Glavina T."/>
            <person name="Gomez M."/>
            <person name="Gonzales E."/>
            <person name="Goodstein D."/>
            <person name="Grigoriev I."/>
            <person name="Groza M."/>
            <person name="Hammon N."/>
            <person name="Hawkins T."/>
            <person name="Haydu L."/>
            <person name="Israni S."/>
            <person name="Jett J."/>
            <person name="Kadner K."/>
            <person name="Kimball H."/>
            <person name="Kobayashi A."/>
            <person name="Lopez F."/>
            <person name="Lou Y."/>
            <person name="Martinez D."/>
            <person name="Medina C."/>
            <person name="Morgan J."/>
            <person name="Nandkeshwar R."/>
            <person name="Noonan J.P."/>
            <person name="Pitluck S."/>
            <person name="Pollard M."/>
            <person name="Predki P."/>
            <person name="Priest J."/>
            <person name="Ramirez L."/>
            <person name="Retterer J."/>
            <person name="Rodriguez A."/>
            <person name="Rogers S."/>
            <person name="Salamov A."/>
            <person name="Salazar A."/>
            <person name="Thayer N."/>
            <person name="Tice H."/>
            <person name="Tsai M."/>
            <person name="Ustaszewska A."/>
            <person name="Vo N."/>
            <person name="Wheeler J."/>
            <person name="Wu K."/>
            <person name="Yang J."/>
            <person name="Dickson M."/>
            <person name="Cheng J.F."/>
            <person name="Eichler E.E."/>
            <person name="Olsen A."/>
            <person name="Pennacchio L.A."/>
            <person name="Rokhsar D.S."/>
            <person name="Richardson P."/>
            <person name="Lucas S.M."/>
            <person name="Myers R.M."/>
            <person name="Rubin E.M."/>
        </authorList>
    </citation>
    <scope>NUCLEOTIDE SEQUENCE [LARGE SCALE GENOMIC DNA]</scope>
</reference>
<proteinExistence type="predicted"/>
<reference evidence="1" key="5">
    <citation type="submission" date="2025-09" db="UniProtKB">
        <authorList>
            <consortium name="Ensembl"/>
        </authorList>
    </citation>
    <scope>IDENTIFICATION</scope>
</reference>
<dbReference type="EMBL" id="AC006077">
    <property type="status" value="NOT_ANNOTATED_CDS"/>
    <property type="molecule type" value="Genomic_DNA"/>
</dbReference>
<gene>
    <name evidence="1" type="primary">C5orf24</name>
</gene>
<dbReference type="Antibodypedia" id="45237">
    <property type="antibodies" value="71 antibodies from 14 providers"/>
</dbReference>
<dbReference type="OrthoDB" id="10072110at2759"/>
<feature type="non-terminal residue" evidence="1">
    <location>
        <position position="7"/>
    </location>
</feature>
<dbReference type="Bgee" id="ENSG00000181904">
    <property type="expression patterns" value="Expressed in kidney epithelium and 196 other cell types or tissues"/>
</dbReference>
<reference evidence="1 2" key="3">
    <citation type="journal article" date="2004" name="Nature">
        <title>Finishing the euchromatic sequence of the human genome.</title>
        <authorList>
            <consortium name="International Human Genome Sequencing Consortium"/>
        </authorList>
    </citation>
    <scope>NUCLEOTIDE SEQUENCE [LARGE SCALE GENOMIC DNA]</scope>
</reference>
<name>A0A1Y8EJU8_HUMAN</name>
<keyword evidence="2" id="KW-1185">Reference proteome</keyword>
<dbReference type="HGNC" id="HGNC:26746">
    <property type="gene designation" value="C5orf24"/>
</dbReference>
<organism evidence="1 2">
    <name type="scientific">Homo sapiens</name>
    <name type="common">Human</name>
    <dbReference type="NCBI Taxonomy" id="9606"/>
    <lineage>
        <taxon>Eukaryota</taxon>
        <taxon>Metazoa</taxon>
        <taxon>Chordata</taxon>
        <taxon>Craniata</taxon>
        <taxon>Vertebrata</taxon>
        <taxon>Euteleostomi</taxon>
        <taxon>Mammalia</taxon>
        <taxon>Eutheria</taxon>
        <taxon>Euarchontoglires</taxon>
        <taxon>Primates</taxon>
        <taxon>Haplorrhini</taxon>
        <taxon>Catarrhini</taxon>
        <taxon>Hominidae</taxon>
        <taxon>Homo</taxon>
    </lineage>
</organism>
<dbReference type="VEuPathDB" id="HostDB:ENSG00000181904"/>
<dbReference type="Proteomes" id="UP000005640">
    <property type="component" value="Chromosome 5"/>
</dbReference>
<evidence type="ECO:0000313" key="2">
    <source>
        <dbReference type="Proteomes" id="UP000005640"/>
    </source>
</evidence>
<dbReference type="Ensembl" id="ENST00000508791.1">
    <property type="protein sequence ID" value="ENSP00000422620.1"/>
    <property type="gene ID" value="ENSG00000181904.10"/>
</dbReference>
<dbReference type="OpenTargets" id="ENSG00000181904"/>
<dbReference type="Ensembl" id="ENST00000508791.1">
    <property type="protein sequence ID" value="ENSP00000422620.1"/>
    <property type="gene ID" value="ENSG00000181904.9"/>
</dbReference>
<evidence type="ECO:0000313" key="1">
    <source>
        <dbReference type="Ensembl" id="ENSP00000422620.1"/>
    </source>
</evidence>
<reference evidence="1 2" key="1">
    <citation type="journal article" date="2001" name="Nature">
        <title>Initial sequencing and analysis of the human genome.</title>
        <authorList>
            <consortium name="International Human Genome Sequencing Consortium"/>
            <person name="Lander E.S."/>
            <person name="Linton L.M."/>
            <person name="Birren B."/>
            <person name="Nusbaum C."/>
            <person name="Zody M.C."/>
            <person name="Baldwin J."/>
            <person name="Devon K."/>
            <person name="Dewar K."/>
            <person name="Doyle M."/>
            <person name="FitzHugh W."/>
            <person name="Funke R."/>
            <person name="Gage D."/>
            <person name="Harris K."/>
            <person name="Heaford A."/>
            <person name="Howland J."/>
            <person name="Kann L."/>
            <person name="Lehoczky J."/>
            <person name="LeVine R."/>
            <person name="McEwan P."/>
            <person name="McKernan K."/>
            <person name="Meldrim J."/>
            <person name="Mesirov J.P."/>
            <person name="Miranda C."/>
            <person name="Morris W."/>
            <person name="Naylor J."/>
            <person name="Raymond C."/>
            <person name="Rosetti M."/>
            <person name="Santos R."/>
            <person name="Sheridan A."/>
            <person name="Sougnez C."/>
            <person name="Stange-Thomann N."/>
            <person name="Stojanovic N."/>
            <person name="Subramanian A."/>
            <person name="Wyman D."/>
            <person name="Rogers J."/>
            <person name="Sulston J."/>
            <person name="Ainscough R."/>
            <person name="Beck S."/>
            <person name="Bentley D."/>
            <person name="Burton J."/>
            <person name="Clee C."/>
            <person name="Carter N."/>
            <person name="Coulson A."/>
            <person name="Deadman R."/>
            <person name="Deloukas P."/>
            <person name="Dunham A."/>
            <person name="Dunham I."/>
            <person name="Durbin R."/>
            <person name="French L."/>
            <person name="Grafham D."/>
            <person name="Gregory S."/>
            <person name="Hubbard T."/>
            <person name="Humphray S."/>
            <person name="Hunt A."/>
            <person name="Jones M."/>
            <person name="Lloyd C."/>
            <person name="McMurray A."/>
            <person name="Matthews L."/>
            <person name="Mercer S."/>
            <person name="Milne S."/>
            <person name="Mullikin J.C."/>
            <person name="Mungall A."/>
            <person name="Plumb R."/>
            <person name="Ross M."/>
            <person name="Shownkeen R."/>
            <person name="Sims S."/>
            <person name="Waterston R.H."/>
            <person name="Wilson R.K."/>
            <person name="Hillier L.W."/>
            <person name="McPherson J.D."/>
            <person name="Marra M.A."/>
            <person name="Mardis E.R."/>
            <person name="Fulton L.A."/>
            <person name="Chinwalla A.T."/>
            <person name="Pepin K.H."/>
            <person name="Gish W.R."/>
            <person name="Chissoe S.L."/>
            <person name="Wendl M.C."/>
            <person name="Delehaunty K.D."/>
            <person name="Miner T.L."/>
            <person name="Delehaunty A."/>
            <person name="Kramer J.B."/>
            <person name="Cook L.L."/>
            <person name="Fulton R.S."/>
            <person name="Johnson D.L."/>
            <person name="Minx P.J."/>
            <person name="Clifton S.W."/>
            <person name="Hawkins T."/>
            <person name="Branscomb E."/>
            <person name="Predki P."/>
            <person name="Richardson P."/>
            <person name="Wenning S."/>
            <person name="Slezak T."/>
            <person name="Doggett N."/>
            <person name="Cheng J.F."/>
            <person name="Olsen A."/>
            <person name="Lucas S."/>
            <person name="Elkin C."/>
            <person name="Uberbacher E."/>
            <person name="Frazier M."/>
            <person name="Gibbs R.A."/>
            <person name="Muzny D.M."/>
            <person name="Scherer S.E."/>
            <person name="Bouck J.B."/>
            <person name="Sodergren E.J."/>
            <person name="Worley K.C."/>
            <person name="Rives C.M."/>
            <person name="Gorrell J.H."/>
            <person name="Metzker M.L."/>
            <person name="Naylor S.L."/>
            <person name="Kucherlapati R.S."/>
            <person name="Nelson D.L."/>
            <person name="Weinstock G.M."/>
            <person name="Sakaki Y."/>
            <person name="Fujiyama A."/>
            <person name="Hattori M."/>
            <person name="Yada T."/>
            <person name="Toyoda A."/>
            <person name="Itoh T."/>
            <person name="Kawagoe C."/>
            <person name="Watanabe H."/>
            <person name="Totoki Y."/>
            <person name="Taylor T."/>
            <person name="Weissenbach J."/>
            <person name="Heilig R."/>
            <person name="Saurin W."/>
            <person name="Artiguenave F."/>
            <person name="Brottier P."/>
            <person name="Bruls T."/>
            <person name="Pelletier E."/>
            <person name="Robert C."/>
            <person name="Wincker P."/>
            <person name="Smith D.R."/>
            <person name="Doucette-Stamm L."/>
            <person name="Rubenfield M."/>
            <person name="Weinstock K."/>
            <person name="Lee H.M."/>
            <person name="Dubois J."/>
            <person name="Rosenthal A."/>
            <person name="Platzer M."/>
            <person name="Nyakatura G."/>
            <person name="Taudien S."/>
            <person name="Rump A."/>
            <person name="Yang H."/>
            <person name="Yu J."/>
            <person name="Wang J."/>
            <person name="Huang G."/>
            <person name="Gu J."/>
            <person name="Hood L."/>
            <person name="Rowen L."/>
            <person name="Madan A."/>
            <person name="Qin S."/>
            <person name="Davis R.W."/>
            <person name="Federspiel N.A."/>
            <person name="Abola A.P."/>
            <person name="Proctor M.J."/>
            <person name="Myers R.M."/>
            <person name="Schmutz J."/>
            <person name="Dickson M."/>
            <person name="Grimwood J."/>
            <person name="Cox D.R."/>
            <person name="Olson M.V."/>
            <person name="Kaul R."/>
            <person name="Raymond C."/>
            <person name="Shimizu N."/>
            <person name="Kawasaki K."/>
            <person name="Minoshima S."/>
            <person name="Evans G.A."/>
            <person name="Athanasiou M."/>
            <person name="Schultz R."/>
            <person name="Roe B.A."/>
            <person name="Chen F."/>
            <person name="Pan H."/>
            <person name="Ramser J."/>
            <person name="Lehrach H."/>
            <person name="Reinhardt R."/>
            <person name="McCombie W.R."/>
            <person name="de la Bastide M."/>
            <person name="Dedhia N."/>
            <person name="Blocker H."/>
            <person name="Hornischer K."/>
            <person name="Nordsiek G."/>
            <person name="Agarwala R."/>
            <person name="Aravind L."/>
            <person name="Bailey J.A."/>
            <person name="Bateman A."/>
            <person name="Batzoglou S."/>
            <person name="Birney E."/>
            <person name="Bork P."/>
            <person name="Brown D.G."/>
            <person name="Burge C.B."/>
            <person name="Cerutti L."/>
            <person name="Chen H.C."/>
            <person name="Church D."/>
            <person name="Clamp M."/>
            <person name="Copley R.R."/>
            <person name="Doerks T."/>
            <person name="Eddy S.R."/>
            <person name="Eichler E.E."/>
            <person name="Furey T.S."/>
            <person name="Galagan J."/>
            <person name="Gilbert J.G."/>
            <person name="Harmon C."/>
            <person name="Hayashizaki Y."/>
            <person name="Haussler D."/>
            <person name="Hermjakob H."/>
            <person name="Hokamp K."/>
            <person name="Jang W."/>
            <person name="Johnson L.S."/>
            <person name="Jones T.A."/>
            <person name="Kasif S."/>
            <person name="Kaspryzk A."/>
            <person name="Kennedy S."/>
            <person name="Kent W.J."/>
            <person name="Kitts P."/>
            <person name="Koonin E.V."/>
            <person name="Korf I."/>
            <person name="Kulp D."/>
            <person name="Lancet D."/>
            <person name="Lowe T.M."/>
            <person name="McLysaght A."/>
            <person name="Mikkelsen T."/>
            <person name="Moran J.V."/>
            <person name="Mulder N."/>
            <person name="Pollara V.J."/>
            <person name="Ponting C.P."/>
            <person name="Schuler G."/>
            <person name="Schultz J."/>
            <person name="Slater G."/>
            <person name="Smit A.F."/>
            <person name="Stupka E."/>
            <person name="Szustakowski J."/>
            <person name="Thierry-Mieg D."/>
            <person name="Thierry-Mieg J."/>
            <person name="Wagner L."/>
            <person name="Wallis J."/>
            <person name="Wheeler R."/>
            <person name="Williams A."/>
            <person name="Wolf Y.I."/>
            <person name="Wolfe K.H."/>
            <person name="Yang S.P."/>
            <person name="Yeh R.F."/>
            <person name="Collins F."/>
            <person name="Guyer M.S."/>
            <person name="Peterson J."/>
            <person name="Felsenfeld A."/>
            <person name="Wetterstrand K.A."/>
            <person name="Patrinos A."/>
            <person name="Morgan M.J."/>
            <person name="de Jong P."/>
            <person name="Catanese J.J."/>
            <person name="Osoegawa K."/>
            <person name="Shizuya H."/>
            <person name="Choi S."/>
            <person name="Chen Y.J."/>
        </authorList>
    </citation>
    <scope>NUCLEOTIDE SEQUENCE [LARGE SCALE GENOMIC DNA]</scope>
</reference>
<sequence>MMHPVAS</sequence>
<dbReference type="ChiTaRS" id="C5orf24">
    <property type="organism name" value="human"/>
</dbReference>
<dbReference type="ExpressionAtlas" id="A0A1Y8EJU8">
    <property type="expression patterns" value="baseline and differential"/>
</dbReference>
<dbReference type="GeneTree" id="ENSGT00390000014889"/>
<protein>
    <submittedName>
        <fullName evidence="1">Chromosome 5 open reading frame 24</fullName>
    </submittedName>
</protein>
<reference evidence="1" key="4">
    <citation type="submission" date="2025-08" db="UniProtKB">
        <authorList>
            <consortium name="Ensembl"/>
        </authorList>
    </citation>
    <scope>IDENTIFICATION</scope>
</reference>
<accession>A0A1Y8EJU8</accession>